<dbReference type="InterPro" id="IPR001650">
    <property type="entry name" value="Helicase_C-like"/>
</dbReference>
<dbReference type="EMBL" id="JAVDSB010000003">
    <property type="protein sequence ID" value="MDR6551169.1"/>
    <property type="molecule type" value="Genomic_DNA"/>
</dbReference>
<organism evidence="4 5">
    <name type="scientific">Paenibacillus qinlingensis</name>
    <dbReference type="NCBI Taxonomy" id="1837343"/>
    <lineage>
        <taxon>Bacteria</taxon>
        <taxon>Bacillati</taxon>
        <taxon>Bacillota</taxon>
        <taxon>Bacilli</taxon>
        <taxon>Bacillales</taxon>
        <taxon>Paenibacillaceae</taxon>
        <taxon>Paenibacillus</taxon>
    </lineage>
</organism>
<evidence type="ECO:0000313" key="5">
    <source>
        <dbReference type="Proteomes" id="UP001267290"/>
    </source>
</evidence>
<gene>
    <name evidence="4" type="ORF">J2736_002356</name>
</gene>
<dbReference type="InterPro" id="IPR014001">
    <property type="entry name" value="Helicase_ATP-bd"/>
</dbReference>
<dbReference type="PANTHER" id="PTHR45629:SF7">
    <property type="entry name" value="DNA EXCISION REPAIR PROTEIN ERCC-6-RELATED"/>
    <property type="match status" value="1"/>
</dbReference>
<dbReference type="InterPro" id="IPR049730">
    <property type="entry name" value="SNF2/RAD54-like_C"/>
</dbReference>
<accession>A0ABU1NUL8</accession>
<sequence length="993" mass="111997">MSTKLHEMSLCMSLTDGGDALLWGFKDGRDVSGDHFRKLLFTWHEPSLYGTLLETQQAGELTITILPVEQVLPFFAAPNFIDIASWEMGTESAQRMLQVAPLLFEAAQKGQYIPSYEDFRNGQLIWTWDHSTEELAAIDWAMLDNMDDLGQGLKGLRAAFSAAVFKSHYGDDAAMADLRRDYPALFSANRKSNIADDSPAAFTENEWLSTMGWRPDLAPFRPALQLLEPDELEDEWRLRLVLQDKHDSTLLTPIRLHVDGTASGAWASEWSPFVMERAPGWVTRLLEALPRMADDGELLAHPMSDDSAWTFLTKDSRILLEDGWNVMLPAWWEAAAKRKPRLSAKVAADAGGGAGGGGGGGKTESLFGMNSLVNFDWRIAIGDSELSEAEFNSLLSRNERLIRFRGQWIYLDPAFLDQIRRLMDSIDPAEGLSLQDIFQLHLLSELERDKAKSSWDGDGIPPDDIDPEEEARLQLEVELNEHLLKILRQLAQPSDLELLPVPQGLRAELRSYQHQGFTWLSYLRKFGLGACLADDMGLGKTVQFITYLLQHKPVSEQPALLICPTSVLGNWQKELARFAPELKVMLHYGKGRLSGGALDDALKGMDIVLTSYTTALMDQETLQPYTWSSLCLDEAQNIKNAQNKQSAAIRSLNAVHRIALTGTPIENRLSELWSIYDFLNPGYLGNQRGFQVRFANPIEKHQDAERTAQLQQLVKPFMLRRKKKDPAIQLDLPDKLEMKVYINLTAEQGAMYEQTVKDLMERMKKLEGMERKGAILGALTQLKQLCDHPMLLTKEAELAEEMLQSEDGREALVQRSAKLERLVAMVDELRDEGDSCLIFTQYVGMGRMLADVLSKQRGEHVFYLNGSTPKQERDRMIDRFQAGDGDGPNIFVLSLKAGGVGLNLTAANHVFHFDRWWNPAVENQATDRAYRMGQTRNVQVHKFISLGTLEERIDEMLESKMSLSDNVISSSEGWITELSNDELQDLFTLRKTW</sequence>
<proteinExistence type="predicted"/>
<dbReference type="SMART" id="SM00487">
    <property type="entry name" value="DEXDc"/>
    <property type="match status" value="1"/>
</dbReference>
<dbReference type="CDD" id="cd18793">
    <property type="entry name" value="SF2_C_SNF"/>
    <property type="match status" value="1"/>
</dbReference>
<dbReference type="Pfam" id="PF12419">
    <property type="entry name" value="DUF3670"/>
    <property type="match status" value="1"/>
</dbReference>
<dbReference type="PANTHER" id="PTHR45629">
    <property type="entry name" value="SNF2/RAD54 FAMILY MEMBER"/>
    <property type="match status" value="1"/>
</dbReference>
<keyword evidence="4" id="KW-0067">ATP-binding</keyword>
<dbReference type="InterPro" id="IPR022138">
    <property type="entry name" value="DUF3670"/>
</dbReference>
<dbReference type="InterPro" id="IPR050496">
    <property type="entry name" value="SNF2_RAD54_helicase_repair"/>
</dbReference>
<dbReference type="PROSITE" id="PS51194">
    <property type="entry name" value="HELICASE_CTER"/>
    <property type="match status" value="1"/>
</dbReference>
<comment type="caution">
    <text evidence="4">The sequence shown here is derived from an EMBL/GenBank/DDBJ whole genome shotgun (WGS) entry which is preliminary data.</text>
</comment>
<dbReference type="InterPro" id="IPR027417">
    <property type="entry name" value="P-loop_NTPase"/>
</dbReference>
<dbReference type="Gene3D" id="3.40.50.10810">
    <property type="entry name" value="Tandem AAA-ATPase domain"/>
    <property type="match status" value="1"/>
</dbReference>
<keyword evidence="5" id="KW-1185">Reference proteome</keyword>
<dbReference type="Gene3D" id="3.40.50.300">
    <property type="entry name" value="P-loop containing nucleotide triphosphate hydrolases"/>
    <property type="match status" value="1"/>
</dbReference>
<dbReference type="SMART" id="SM00490">
    <property type="entry name" value="HELICc"/>
    <property type="match status" value="1"/>
</dbReference>
<evidence type="ECO:0000256" key="1">
    <source>
        <dbReference type="ARBA" id="ARBA00022801"/>
    </source>
</evidence>
<dbReference type="PROSITE" id="PS51192">
    <property type="entry name" value="HELICASE_ATP_BIND_1"/>
    <property type="match status" value="1"/>
</dbReference>
<keyword evidence="4" id="KW-0347">Helicase</keyword>
<feature type="domain" description="Helicase ATP-binding" evidence="2">
    <location>
        <begin position="521"/>
        <end position="682"/>
    </location>
</feature>
<dbReference type="RefSeq" id="WP_310226637.1">
    <property type="nucleotide sequence ID" value="NZ_JAVDSB010000003.1"/>
</dbReference>
<feature type="domain" description="Helicase C-terminal" evidence="3">
    <location>
        <begin position="818"/>
        <end position="979"/>
    </location>
</feature>
<dbReference type="GO" id="GO:0004386">
    <property type="term" value="F:helicase activity"/>
    <property type="evidence" value="ECO:0007669"/>
    <property type="project" value="UniProtKB-KW"/>
</dbReference>
<dbReference type="SUPFAM" id="SSF52540">
    <property type="entry name" value="P-loop containing nucleoside triphosphate hydrolases"/>
    <property type="match status" value="2"/>
</dbReference>
<dbReference type="Proteomes" id="UP001267290">
    <property type="component" value="Unassembled WGS sequence"/>
</dbReference>
<keyword evidence="4" id="KW-0547">Nucleotide-binding</keyword>
<name>A0ABU1NUL8_9BACL</name>
<dbReference type="InterPro" id="IPR038718">
    <property type="entry name" value="SNF2-like_sf"/>
</dbReference>
<dbReference type="CDD" id="cd18012">
    <property type="entry name" value="DEXQc_arch_SWI2_SNF2"/>
    <property type="match status" value="1"/>
</dbReference>
<evidence type="ECO:0000259" key="3">
    <source>
        <dbReference type="PROSITE" id="PS51194"/>
    </source>
</evidence>
<dbReference type="InterPro" id="IPR000330">
    <property type="entry name" value="SNF2_N"/>
</dbReference>
<dbReference type="Pfam" id="PF00271">
    <property type="entry name" value="Helicase_C"/>
    <property type="match status" value="1"/>
</dbReference>
<evidence type="ECO:0000259" key="2">
    <source>
        <dbReference type="PROSITE" id="PS51192"/>
    </source>
</evidence>
<evidence type="ECO:0000313" key="4">
    <source>
        <dbReference type="EMBL" id="MDR6551169.1"/>
    </source>
</evidence>
<reference evidence="4 5" key="1">
    <citation type="submission" date="2023-07" db="EMBL/GenBank/DDBJ databases">
        <title>Sorghum-associated microbial communities from plants grown in Nebraska, USA.</title>
        <authorList>
            <person name="Schachtman D."/>
        </authorList>
    </citation>
    <scope>NUCLEOTIDE SEQUENCE [LARGE SCALE GENOMIC DNA]</scope>
    <source>
        <strain evidence="4 5">CC258</strain>
    </source>
</reference>
<dbReference type="Pfam" id="PF00176">
    <property type="entry name" value="SNF2-rel_dom"/>
    <property type="match status" value="1"/>
</dbReference>
<protein>
    <submittedName>
        <fullName evidence="4">Superfamily II DNA or RNA helicase</fullName>
    </submittedName>
</protein>
<keyword evidence="1" id="KW-0378">Hydrolase</keyword>